<dbReference type="RefSeq" id="WP_284076812.1">
    <property type="nucleotide sequence ID" value="NZ_JAVLSM010000007.1"/>
</dbReference>
<dbReference type="AlphaFoldDB" id="A0AAE4G7N1"/>
<organism evidence="1">
    <name type="scientific">Herbaspirillum huttiense subsp. nephrolepidis</name>
    <dbReference type="NCBI Taxonomy" id="3075126"/>
    <lineage>
        <taxon>Bacteria</taxon>
        <taxon>Pseudomonadati</taxon>
        <taxon>Pseudomonadota</taxon>
        <taxon>Betaproteobacteria</taxon>
        <taxon>Burkholderiales</taxon>
        <taxon>Oxalobacteraceae</taxon>
        <taxon>Herbaspirillum</taxon>
    </lineage>
</organism>
<gene>
    <name evidence="1" type="ORF">RJN63_10935</name>
</gene>
<dbReference type="EMBL" id="JAVRAA010000005">
    <property type="protein sequence ID" value="MDT0337343.1"/>
    <property type="molecule type" value="Genomic_DNA"/>
</dbReference>
<comment type="caution">
    <text evidence="1">The sequence shown here is derived from an EMBL/GenBank/DDBJ whole genome shotgun (WGS) entry which is preliminary data.</text>
</comment>
<proteinExistence type="predicted"/>
<sequence length="352" mass="38882">MLTIGPSDEAADATTNIGVAAHIHAAAPGGRRFDPQMSSEERSDIRNGIWLCSSHSVEIDRDETRYTPACLIEMKEEHERAVAEELNTGRGFLRGADLVAIGPDITVLGELLGSSAKAWDLRIDHFVQGNIRTLIAFIEGFKQRDPFDCFLVVNALGDGRQLAGEPTWRRAGRSLECSFPIRARFPIEDANALAPTLSSSASNDLVLQNGDLAMISGIASLPQRIKQALSYVQGESKWNPKAGSRLKEFFDDFGDSPWLERWMKLDVIRLACVPYIDFASKRPYTLIPSVRYVEALEILPGERRGDWQSVRLKLEVEGIGPWEYVVPVFMPAESGPVRPAGTLSGKARDDSE</sequence>
<protein>
    <submittedName>
        <fullName evidence="1">Uncharacterized protein</fullName>
    </submittedName>
</protein>
<name>A0AAE4G7N1_9BURK</name>
<accession>A0AAE4G7N1</accession>
<reference evidence="1" key="1">
    <citation type="submission" date="2023-02" db="EMBL/GenBank/DDBJ databases">
        <title>Description of Herbaspirillum huttiense subsp. nephrolepsisexaltata and Herbaspirillum huttiense subsp. lycopersicon.</title>
        <authorList>
            <person name="Poudel M."/>
            <person name="Sharma A."/>
            <person name="Goss E."/>
            <person name="Tapia J.H."/>
            <person name="Harmon C.M."/>
            <person name="Jones J.B."/>
        </authorList>
    </citation>
    <scope>NUCLEOTIDE SEQUENCE</scope>
    <source>
        <strain evidence="1">NC40101</strain>
    </source>
</reference>
<evidence type="ECO:0000313" key="1">
    <source>
        <dbReference type="EMBL" id="MDT0337343.1"/>
    </source>
</evidence>